<evidence type="ECO:0000313" key="3">
    <source>
        <dbReference type="Proteomes" id="UP001221757"/>
    </source>
</evidence>
<keyword evidence="1" id="KW-0472">Membrane</keyword>
<dbReference type="AlphaFoldDB" id="A0AAD7DM90"/>
<comment type="caution">
    <text evidence="2">The sequence shown here is derived from an EMBL/GenBank/DDBJ whole genome shotgun (WGS) entry which is preliminary data.</text>
</comment>
<dbReference type="EMBL" id="JARKIE010000043">
    <property type="protein sequence ID" value="KAJ7694081.1"/>
    <property type="molecule type" value="Genomic_DNA"/>
</dbReference>
<evidence type="ECO:0000256" key="1">
    <source>
        <dbReference type="SAM" id="Phobius"/>
    </source>
</evidence>
<keyword evidence="1" id="KW-1133">Transmembrane helix</keyword>
<organism evidence="2 3">
    <name type="scientific">Mycena rosella</name>
    <name type="common">Pink bonnet</name>
    <name type="synonym">Agaricus rosellus</name>
    <dbReference type="NCBI Taxonomy" id="1033263"/>
    <lineage>
        <taxon>Eukaryota</taxon>
        <taxon>Fungi</taxon>
        <taxon>Dikarya</taxon>
        <taxon>Basidiomycota</taxon>
        <taxon>Agaricomycotina</taxon>
        <taxon>Agaricomycetes</taxon>
        <taxon>Agaricomycetidae</taxon>
        <taxon>Agaricales</taxon>
        <taxon>Marasmiineae</taxon>
        <taxon>Mycenaceae</taxon>
        <taxon>Mycena</taxon>
    </lineage>
</organism>
<keyword evidence="3" id="KW-1185">Reference proteome</keyword>
<sequence>MPAIPSVNHIFASAQLGSRDATQERSIPVGAMVGGLVGGAVLAILVTAGWLLWARAIRRSRAQREKEVVDAQQRTKSNTRYNASAALGQPWAEGYRPTLLRPPETRVKFTEKSRTPSAPKALRSAKMVSEQQQTQVRVPRLPSTVSSVSLYSAESAEEHQIRVPTSLLAALGSVEAVLTRGSWGDHRPLYRASQATSGSAYSQDVGVAY</sequence>
<dbReference type="Proteomes" id="UP001221757">
    <property type="component" value="Unassembled WGS sequence"/>
</dbReference>
<protein>
    <submittedName>
        <fullName evidence="2">Uncharacterized protein</fullName>
    </submittedName>
</protein>
<evidence type="ECO:0000313" key="2">
    <source>
        <dbReference type="EMBL" id="KAJ7694081.1"/>
    </source>
</evidence>
<name>A0AAD7DM90_MYCRO</name>
<feature type="transmembrane region" description="Helical" evidence="1">
    <location>
        <begin position="29"/>
        <end position="54"/>
    </location>
</feature>
<keyword evidence="1" id="KW-0812">Transmembrane</keyword>
<gene>
    <name evidence="2" type="ORF">B0H17DRAFT_1330044</name>
</gene>
<reference evidence="2" key="1">
    <citation type="submission" date="2023-03" db="EMBL/GenBank/DDBJ databases">
        <title>Massive genome expansion in bonnet fungi (Mycena s.s.) driven by repeated elements and novel gene families across ecological guilds.</title>
        <authorList>
            <consortium name="Lawrence Berkeley National Laboratory"/>
            <person name="Harder C.B."/>
            <person name="Miyauchi S."/>
            <person name="Viragh M."/>
            <person name="Kuo A."/>
            <person name="Thoen E."/>
            <person name="Andreopoulos B."/>
            <person name="Lu D."/>
            <person name="Skrede I."/>
            <person name="Drula E."/>
            <person name="Henrissat B."/>
            <person name="Morin E."/>
            <person name="Kohler A."/>
            <person name="Barry K."/>
            <person name="LaButti K."/>
            <person name="Morin E."/>
            <person name="Salamov A."/>
            <person name="Lipzen A."/>
            <person name="Mereny Z."/>
            <person name="Hegedus B."/>
            <person name="Baldrian P."/>
            <person name="Stursova M."/>
            <person name="Weitz H."/>
            <person name="Taylor A."/>
            <person name="Grigoriev I.V."/>
            <person name="Nagy L.G."/>
            <person name="Martin F."/>
            <person name="Kauserud H."/>
        </authorList>
    </citation>
    <scope>NUCLEOTIDE SEQUENCE</scope>
    <source>
        <strain evidence="2">CBHHK067</strain>
    </source>
</reference>
<accession>A0AAD7DM90</accession>
<proteinExistence type="predicted"/>